<protein>
    <submittedName>
        <fullName evidence="8">MFS transporter</fullName>
    </submittedName>
</protein>
<feature type="transmembrane region" description="Helical" evidence="7">
    <location>
        <begin position="100"/>
        <end position="122"/>
    </location>
</feature>
<dbReference type="PROSITE" id="PS01022">
    <property type="entry name" value="PTR2_1"/>
    <property type="match status" value="1"/>
</dbReference>
<proteinExistence type="inferred from homology"/>
<feature type="transmembrane region" description="Helical" evidence="7">
    <location>
        <begin position="380"/>
        <end position="402"/>
    </location>
</feature>
<evidence type="ECO:0000256" key="6">
    <source>
        <dbReference type="RuleBase" id="RU003755"/>
    </source>
</evidence>
<dbReference type="PANTHER" id="PTHR11654">
    <property type="entry name" value="OLIGOPEPTIDE TRANSPORTER-RELATED"/>
    <property type="match status" value="1"/>
</dbReference>
<dbReference type="GO" id="GO:0016020">
    <property type="term" value="C:membrane"/>
    <property type="evidence" value="ECO:0007669"/>
    <property type="project" value="UniProtKB-SubCell"/>
</dbReference>
<evidence type="ECO:0000256" key="7">
    <source>
        <dbReference type="SAM" id="Phobius"/>
    </source>
</evidence>
<feature type="transmembrane region" description="Helical" evidence="7">
    <location>
        <begin position="264"/>
        <end position="281"/>
    </location>
</feature>
<comment type="similarity">
    <text evidence="2 6">Belongs to the major facilitator superfamily. Proton-dependent oligopeptide transporter (POT/PTR) (TC 2.A.17) family.</text>
</comment>
<feature type="transmembrane region" description="Helical" evidence="7">
    <location>
        <begin position="414"/>
        <end position="435"/>
    </location>
</feature>
<accession>A0AAP8NMS3</accession>
<dbReference type="Proteomes" id="UP000235914">
    <property type="component" value="Unassembled WGS sequence"/>
</dbReference>
<name>A0AAP8NMS3_9BACT</name>
<comment type="caution">
    <text evidence="8">The sequence shown here is derived from an EMBL/GenBank/DDBJ whole genome shotgun (WGS) entry which is preliminary data.</text>
</comment>
<sequence length="474" mass="52724">MMASARRPSFLLLLLHLPPFHHPMSALPSQSRYIIGTEACERFSFYGMKSILMLYMTGHLLMSDNWATSTLHIFVGMVYLLPLAGAWLADKVWGRYKTILYISLLYCVGHGVLATADLFHTIEARRYILMAGLFIIALGAGGIKPCVSAFMGDQIPNKSPQLMTKAFNAFYWAINLGSFFSFLVIPAMEQRYGYSWAFAVPGLFMGVATFVFWLGRKKYHKTPPARNSGQPGFWKVLFIILFHGGWKNAEQRCGTSAVEDTRHILKILSIFAFIIPFWSIFEQTASSWVSQGSRMIPLSIPLPGGSWSIGPAQIQAANPIFVMVFIPLITVFVYPRAATLARPLVRLGTGLALSSATFLIVAFLQYRLEEGTSMSIAWQLIPYCVLTISEILVSTTGLEFAYTQAPAHLKSLITSFWNLTIFAGNMLVAAITFFLSNGESANAISTHRFILYAVLAAVVAVAYSFRARRYGKTE</sequence>
<dbReference type="SUPFAM" id="SSF103473">
    <property type="entry name" value="MFS general substrate transporter"/>
    <property type="match status" value="1"/>
</dbReference>
<feature type="transmembrane region" description="Helical" evidence="7">
    <location>
        <begin position="316"/>
        <end position="335"/>
    </location>
</feature>
<dbReference type="InterPro" id="IPR036259">
    <property type="entry name" value="MFS_trans_sf"/>
</dbReference>
<feature type="transmembrane region" description="Helical" evidence="7">
    <location>
        <begin position="128"/>
        <end position="147"/>
    </location>
</feature>
<evidence type="ECO:0000256" key="3">
    <source>
        <dbReference type="ARBA" id="ARBA00022692"/>
    </source>
</evidence>
<keyword evidence="5 7" id="KW-0472">Membrane</keyword>
<keyword evidence="3 6" id="KW-0812">Transmembrane</keyword>
<comment type="subcellular location">
    <subcellularLocation>
        <location evidence="1 6">Membrane</location>
        <topology evidence="1 6">Multi-pass membrane protein</topology>
    </subcellularLocation>
</comment>
<feature type="transmembrane region" description="Helical" evidence="7">
    <location>
        <begin position="447"/>
        <end position="465"/>
    </location>
</feature>
<evidence type="ECO:0000313" key="9">
    <source>
        <dbReference type="Proteomes" id="UP000235914"/>
    </source>
</evidence>
<feature type="transmembrane region" description="Helical" evidence="7">
    <location>
        <begin position="194"/>
        <end position="214"/>
    </location>
</feature>
<dbReference type="GO" id="GO:0006857">
    <property type="term" value="P:oligopeptide transport"/>
    <property type="evidence" value="ECO:0007669"/>
    <property type="project" value="InterPro"/>
</dbReference>
<evidence type="ECO:0000256" key="5">
    <source>
        <dbReference type="ARBA" id="ARBA00023136"/>
    </source>
</evidence>
<dbReference type="EMBL" id="PJKN01000001">
    <property type="protein sequence ID" value="PNC57785.1"/>
    <property type="molecule type" value="Genomic_DNA"/>
</dbReference>
<evidence type="ECO:0000313" key="8">
    <source>
        <dbReference type="EMBL" id="PNC57785.1"/>
    </source>
</evidence>
<gene>
    <name evidence="8" type="ORF">CXU09_01590</name>
</gene>
<feature type="transmembrane region" description="Helical" evidence="7">
    <location>
        <begin position="347"/>
        <end position="368"/>
    </location>
</feature>
<organism evidence="8 9">
    <name type="scientific">Akkermansia muciniphila</name>
    <dbReference type="NCBI Taxonomy" id="239935"/>
    <lineage>
        <taxon>Bacteria</taxon>
        <taxon>Pseudomonadati</taxon>
        <taxon>Verrucomicrobiota</taxon>
        <taxon>Verrucomicrobiia</taxon>
        <taxon>Verrucomicrobiales</taxon>
        <taxon>Akkermansiaceae</taxon>
        <taxon>Akkermansia</taxon>
    </lineage>
</organism>
<feature type="transmembrane region" description="Helical" evidence="7">
    <location>
        <begin position="66"/>
        <end position="88"/>
    </location>
</feature>
<dbReference type="GO" id="GO:0022857">
    <property type="term" value="F:transmembrane transporter activity"/>
    <property type="evidence" value="ECO:0007669"/>
    <property type="project" value="InterPro"/>
</dbReference>
<dbReference type="InterPro" id="IPR018456">
    <property type="entry name" value="PTR2_symporter_CS"/>
</dbReference>
<reference evidence="8 9" key="1">
    <citation type="journal article" date="2017" name="BMC Genomics">
        <title>Genome sequencing of 39 Akkermansia muciniphila isolates reveals its population structure, genomic and functional diverisity, and global distribution in mammalian gut microbiotas.</title>
        <authorList>
            <person name="Guo X."/>
            <person name="Li S."/>
            <person name="Zhang J."/>
            <person name="Wu F."/>
            <person name="Li X."/>
            <person name="Wu D."/>
            <person name="Zhang M."/>
            <person name="Ou Z."/>
            <person name="Jie Z."/>
            <person name="Yan Q."/>
            <person name="Li P."/>
            <person name="Yi J."/>
            <person name="Peng Y."/>
        </authorList>
    </citation>
    <scope>NUCLEOTIDE SEQUENCE [LARGE SCALE GENOMIC DNA]</scope>
    <source>
        <strain evidence="8 9">GP43</strain>
    </source>
</reference>
<keyword evidence="6" id="KW-0813">Transport</keyword>
<dbReference type="Gene3D" id="1.20.1250.20">
    <property type="entry name" value="MFS general substrate transporter like domains"/>
    <property type="match status" value="2"/>
</dbReference>
<evidence type="ECO:0000256" key="4">
    <source>
        <dbReference type="ARBA" id="ARBA00022989"/>
    </source>
</evidence>
<dbReference type="InterPro" id="IPR000109">
    <property type="entry name" value="POT_fam"/>
</dbReference>
<keyword evidence="4 7" id="KW-1133">Transmembrane helix</keyword>
<dbReference type="AlphaFoldDB" id="A0AAP8NMS3"/>
<dbReference type="Pfam" id="PF00854">
    <property type="entry name" value="PTR2"/>
    <property type="match status" value="2"/>
</dbReference>
<dbReference type="PROSITE" id="PS01023">
    <property type="entry name" value="PTR2_2"/>
    <property type="match status" value="1"/>
</dbReference>
<evidence type="ECO:0000256" key="2">
    <source>
        <dbReference type="ARBA" id="ARBA00005982"/>
    </source>
</evidence>
<evidence type="ECO:0000256" key="1">
    <source>
        <dbReference type="ARBA" id="ARBA00004141"/>
    </source>
</evidence>
<feature type="transmembrane region" description="Helical" evidence="7">
    <location>
        <begin position="168"/>
        <end position="188"/>
    </location>
</feature>